<feature type="transmembrane region" description="Helical" evidence="7">
    <location>
        <begin position="102"/>
        <end position="120"/>
    </location>
</feature>
<dbReference type="PROSITE" id="PS50850">
    <property type="entry name" value="MFS"/>
    <property type="match status" value="1"/>
</dbReference>
<reference evidence="9" key="1">
    <citation type="journal article" date="2020" name="Stud. Mycol.">
        <title>101 Dothideomycetes genomes: a test case for predicting lifestyles and emergence of pathogens.</title>
        <authorList>
            <person name="Haridas S."/>
            <person name="Albert R."/>
            <person name="Binder M."/>
            <person name="Bloem J."/>
            <person name="Labutti K."/>
            <person name="Salamov A."/>
            <person name="Andreopoulos B."/>
            <person name="Baker S."/>
            <person name="Barry K."/>
            <person name="Bills G."/>
            <person name="Bluhm B."/>
            <person name="Cannon C."/>
            <person name="Castanera R."/>
            <person name="Culley D."/>
            <person name="Daum C."/>
            <person name="Ezra D."/>
            <person name="Gonzalez J."/>
            <person name="Henrissat B."/>
            <person name="Kuo A."/>
            <person name="Liang C."/>
            <person name="Lipzen A."/>
            <person name="Lutzoni F."/>
            <person name="Magnuson J."/>
            <person name="Mondo S."/>
            <person name="Nolan M."/>
            <person name="Ohm R."/>
            <person name="Pangilinan J."/>
            <person name="Park H.-J."/>
            <person name="Ramirez L."/>
            <person name="Alfaro M."/>
            <person name="Sun H."/>
            <person name="Tritt A."/>
            <person name="Yoshinaga Y."/>
            <person name="Zwiers L.-H."/>
            <person name="Turgeon B."/>
            <person name="Goodwin S."/>
            <person name="Spatafora J."/>
            <person name="Crous P."/>
            <person name="Grigoriev I."/>
        </authorList>
    </citation>
    <scope>NUCLEOTIDE SEQUENCE</scope>
    <source>
        <strain evidence="9">CBS 110217</strain>
    </source>
</reference>
<dbReference type="PANTHER" id="PTHR23501">
    <property type="entry name" value="MAJOR FACILITATOR SUPERFAMILY"/>
    <property type="match status" value="1"/>
</dbReference>
<dbReference type="Gene3D" id="1.20.1250.20">
    <property type="entry name" value="MFS general substrate transporter like domains"/>
    <property type="match status" value="1"/>
</dbReference>
<dbReference type="AlphaFoldDB" id="A0A9P4H105"/>
<evidence type="ECO:0000256" key="1">
    <source>
        <dbReference type="ARBA" id="ARBA00004141"/>
    </source>
</evidence>
<evidence type="ECO:0000256" key="5">
    <source>
        <dbReference type="ARBA" id="ARBA00023136"/>
    </source>
</evidence>
<evidence type="ECO:0000256" key="3">
    <source>
        <dbReference type="ARBA" id="ARBA00022692"/>
    </source>
</evidence>
<dbReference type="OrthoDB" id="10021397at2759"/>
<dbReference type="PANTHER" id="PTHR23501:SF177">
    <property type="entry name" value="MAJOR FACILITATOR SUPERFAMILY (MFS) PROFILE DOMAIN-CONTAINING PROTEIN-RELATED"/>
    <property type="match status" value="1"/>
</dbReference>
<dbReference type="SUPFAM" id="SSF103473">
    <property type="entry name" value="MFS general substrate transporter"/>
    <property type="match status" value="1"/>
</dbReference>
<feature type="transmembrane region" description="Helical" evidence="7">
    <location>
        <begin position="271"/>
        <end position="291"/>
    </location>
</feature>
<feature type="transmembrane region" description="Helical" evidence="7">
    <location>
        <begin position="345"/>
        <end position="366"/>
    </location>
</feature>
<dbReference type="CDD" id="cd17502">
    <property type="entry name" value="MFS_Azr1_MDR_like"/>
    <property type="match status" value="1"/>
</dbReference>
<evidence type="ECO:0000313" key="10">
    <source>
        <dbReference type="Proteomes" id="UP000799777"/>
    </source>
</evidence>
<feature type="transmembrane region" description="Helical" evidence="7">
    <location>
        <begin position="405"/>
        <end position="424"/>
    </location>
</feature>
<evidence type="ECO:0000256" key="2">
    <source>
        <dbReference type="ARBA" id="ARBA00022448"/>
    </source>
</evidence>
<feature type="transmembrane region" description="Helical" evidence="7">
    <location>
        <begin position="500"/>
        <end position="528"/>
    </location>
</feature>
<feature type="transmembrane region" description="Helical" evidence="7">
    <location>
        <begin position="373"/>
        <end position="393"/>
    </location>
</feature>
<feature type="transmembrane region" description="Helical" evidence="7">
    <location>
        <begin position="163"/>
        <end position="183"/>
    </location>
</feature>
<keyword evidence="10" id="KW-1185">Reference proteome</keyword>
<feature type="transmembrane region" description="Helical" evidence="7">
    <location>
        <begin position="132"/>
        <end position="151"/>
    </location>
</feature>
<dbReference type="Proteomes" id="UP000799777">
    <property type="component" value="Unassembled WGS sequence"/>
</dbReference>
<keyword evidence="4 7" id="KW-1133">Transmembrane helix</keyword>
<organism evidence="9 10">
    <name type="scientific">Setomelanomma holmii</name>
    <dbReference type="NCBI Taxonomy" id="210430"/>
    <lineage>
        <taxon>Eukaryota</taxon>
        <taxon>Fungi</taxon>
        <taxon>Dikarya</taxon>
        <taxon>Ascomycota</taxon>
        <taxon>Pezizomycotina</taxon>
        <taxon>Dothideomycetes</taxon>
        <taxon>Pleosporomycetidae</taxon>
        <taxon>Pleosporales</taxon>
        <taxon>Pleosporineae</taxon>
        <taxon>Phaeosphaeriaceae</taxon>
        <taxon>Setomelanomma</taxon>
    </lineage>
</organism>
<dbReference type="InterPro" id="IPR036259">
    <property type="entry name" value="MFS_trans_sf"/>
</dbReference>
<sequence>MDPEKTSNLTLPPSTNEQFASGVTTPDLVAEEKEQDKSCEQSVAEQDDSVTREALVEEYPTGKRLVPILLALICSVFLVALDMTIVGTAIPKITDEFHGLNMVSWYGSVYFMTFGGFQPASGKFFKYFPLKASYLGAIFIFIIGSLVCAVAQNSVTFVVGRAFAGLGAAGVSTGAFTIVAFAAEPKVRPGLIGMIGAHSFYINLPVGGLSALLIFFFFKTPPQATTAKAHWREKIIQMDPVGVVLVMSGIISFILAVEYGGQKKPWNSSTVIGLLVGFVLIWVAFAAWEYFNDERAMLPRRLLRQRVVWQPSAFQFFYAAAYFILLYYLPIYFQSVDNRSAISSGVLNLPLVLSLALGSTISGITVSKTGHAAPFMIAGAVLATISAGLMYTFDIGTSLGKWIGYQLFYGFSVGFGFQMGITIAQANAKMEDMSSVTAIVFFFQTIGGAFSVSAAQSGFVNRIIHELGLRAPDINPELVIGTGATQIRRVFTADQVPNIVLAYMAGIKVTLAIVVALTGFACLLSAFVPRKQLNAEALKGAGGAA</sequence>
<keyword evidence="2" id="KW-0813">Transport</keyword>
<dbReference type="Pfam" id="PF07690">
    <property type="entry name" value="MFS_1"/>
    <property type="match status" value="2"/>
</dbReference>
<feature type="transmembrane region" description="Helical" evidence="7">
    <location>
        <begin position="436"/>
        <end position="455"/>
    </location>
</feature>
<feature type="region of interest" description="Disordered" evidence="6">
    <location>
        <begin position="1"/>
        <end position="23"/>
    </location>
</feature>
<evidence type="ECO:0000259" key="8">
    <source>
        <dbReference type="PROSITE" id="PS50850"/>
    </source>
</evidence>
<gene>
    <name evidence="9" type="ORF">EK21DRAFT_77262</name>
</gene>
<comment type="subcellular location">
    <subcellularLocation>
        <location evidence="1">Membrane</location>
        <topology evidence="1">Multi-pass membrane protein</topology>
    </subcellularLocation>
</comment>
<dbReference type="GO" id="GO:0005886">
    <property type="term" value="C:plasma membrane"/>
    <property type="evidence" value="ECO:0007669"/>
    <property type="project" value="TreeGrafter"/>
</dbReference>
<name>A0A9P4H105_9PLEO</name>
<comment type="caution">
    <text evidence="9">The sequence shown here is derived from an EMBL/GenBank/DDBJ whole genome shotgun (WGS) entry which is preliminary data.</text>
</comment>
<protein>
    <submittedName>
        <fullName evidence="9">MFS general substrate transporter</fullName>
    </submittedName>
</protein>
<feature type="transmembrane region" description="Helical" evidence="7">
    <location>
        <begin position="195"/>
        <end position="218"/>
    </location>
</feature>
<evidence type="ECO:0000256" key="4">
    <source>
        <dbReference type="ARBA" id="ARBA00022989"/>
    </source>
</evidence>
<feature type="transmembrane region" description="Helical" evidence="7">
    <location>
        <begin position="239"/>
        <end position="259"/>
    </location>
</feature>
<proteinExistence type="predicted"/>
<dbReference type="FunFam" id="1.20.1250.20:FF:000196">
    <property type="entry name" value="MFS toxin efflux pump (AflT)"/>
    <property type="match status" value="1"/>
</dbReference>
<evidence type="ECO:0000313" key="9">
    <source>
        <dbReference type="EMBL" id="KAF2025072.1"/>
    </source>
</evidence>
<accession>A0A9P4H105</accession>
<dbReference type="InterPro" id="IPR020846">
    <property type="entry name" value="MFS_dom"/>
</dbReference>
<dbReference type="GO" id="GO:0022857">
    <property type="term" value="F:transmembrane transporter activity"/>
    <property type="evidence" value="ECO:0007669"/>
    <property type="project" value="InterPro"/>
</dbReference>
<evidence type="ECO:0000256" key="6">
    <source>
        <dbReference type="SAM" id="MobiDB-lite"/>
    </source>
</evidence>
<feature type="domain" description="Major facilitator superfamily (MFS) profile" evidence="8">
    <location>
        <begin position="68"/>
        <end position="545"/>
    </location>
</feature>
<keyword evidence="5 7" id="KW-0472">Membrane</keyword>
<feature type="transmembrane region" description="Helical" evidence="7">
    <location>
        <begin position="312"/>
        <end position="333"/>
    </location>
</feature>
<dbReference type="EMBL" id="ML978275">
    <property type="protein sequence ID" value="KAF2025072.1"/>
    <property type="molecule type" value="Genomic_DNA"/>
</dbReference>
<evidence type="ECO:0000256" key="7">
    <source>
        <dbReference type="SAM" id="Phobius"/>
    </source>
</evidence>
<feature type="transmembrane region" description="Helical" evidence="7">
    <location>
        <begin position="65"/>
        <end position="90"/>
    </location>
</feature>
<dbReference type="Gene3D" id="1.20.1720.10">
    <property type="entry name" value="Multidrug resistance protein D"/>
    <property type="match status" value="1"/>
</dbReference>
<keyword evidence="3 7" id="KW-0812">Transmembrane</keyword>
<dbReference type="InterPro" id="IPR011701">
    <property type="entry name" value="MFS"/>
</dbReference>